<protein>
    <recommendedName>
        <fullName evidence="3">Enoyl-CoA hydratase</fullName>
    </recommendedName>
</protein>
<dbReference type="InterPro" id="IPR014748">
    <property type="entry name" value="Enoyl-CoA_hydra_C"/>
</dbReference>
<dbReference type="AlphaFoldDB" id="A0A381RNU7"/>
<dbReference type="Gene3D" id="1.10.12.10">
    <property type="entry name" value="Lyase 2-enoyl-coa Hydratase, Chain A, domain 2"/>
    <property type="match status" value="1"/>
</dbReference>
<dbReference type="InterPro" id="IPR001753">
    <property type="entry name" value="Enoyl-CoA_hydra/iso"/>
</dbReference>
<comment type="similarity">
    <text evidence="1">Belongs to the enoyl-CoA hydratase/isomerase family.</text>
</comment>
<name>A0A381RNU7_9ZZZZ</name>
<dbReference type="Gene3D" id="3.90.226.10">
    <property type="entry name" value="2-enoyl-CoA Hydratase, Chain A, domain 1"/>
    <property type="match status" value="1"/>
</dbReference>
<accession>A0A381RNU7</accession>
<organism evidence="2">
    <name type="scientific">marine metagenome</name>
    <dbReference type="NCBI Taxonomy" id="408172"/>
    <lineage>
        <taxon>unclassified sequences</taxon>
        <taxon>metagenomes</taxon>
        <taxon>ecological metagenomes</taxon>
    </lineage>
</organism>
<dbReference type="InterPro" id="IPR051683">
    <property type="entry name" value="Enoyl-CoA_Hydratase/Isomerase"/>
</dbReference>
<dbReference type="InterPro" id="IPR029045">
    <property type="entry name" value="ClpP/crotonase-like_dom_sf"/>
</dbReference>
<proteinExistence type="inferred from homology"/>
<reference evidence="2" key="1">
    <citation type="submission" date="2018-05" db="EMBL/GenBank/DDBJ databases">
        <authorList>
            <person name="Lanie J.A."/>
            <person name="Ng W.-L."/>
            <person name="Kazmierczak K.M."/>
            <person name="Andrzejewski T.M."/>
            <person name="Davidsen T.M."/>
            <person name="Wayne K.J."/>
            <person name="Tettelin H."/>
            <person name="Glass J.I."/>
            <person name="Rusch D."/>
            <person name="Podicherti R."/>
            <person name="Tsui H.-C.T."/>
            <person name="Winkler M.E."/>
        </authorList>
    </citation>
    <scope>NUCLEOTIDE SEQUENCE</scope>
</reference>
<sequence>MDKMSFQTLILTIDERQIATLTLNRPDVHNVLSLEMIRELRKAVADLNTNQEVRAVILAGSGKSFCAGADLHWMQEIAGQKREDRIAEATELSEMLGELDQLSKPLIGRINGLSFGGAVGLIACCDIAVAVEDALFSLTEVLLGLLPATISPFVLRRIGASNARRVMLNAHRFSAEEAVHLGLIAKAVSTDKLDEAIEKEIKELLRCAPEAVSATKRLIAEVREKEPQDVRSATIEKLANAWESESIKEGIDAFFSKRKPAWNPED</sequence>
<evidence type="ECO:0008006" key="3">
    <source>
        <dbReference type="Google" id="ProtNLM"/>
    </source>
</evidence>
<dbReference type="EMBL" id="UINC01002096">
    <property type="protein sequence ID" value="SUZ92861.1"/>
    <property type="molecule type" value="Genomic_DNA"/>
</dbReference>
<evidence type="ECO:0000256" key="1">
    <source>
        <dbReference type="ARBA" id="ARBA00005254"/>
    </source>
</evidence>
<dbReference type="SUPFAM" id="SSF52096">
    <property type="entry name" value="ClpP/crotonase"/>
    <property type="match status" value="1"/>
</dbReference>
<gene>
    <name evidence="2" type="ORF">METZ01_LOCUS45715</name>
</gene>
<dbReference type="CDD" id="cd06558">
    <property type="entry name" value="crotonase-like"/>
    <property type="match status" value="1"/>
</dbReference>
<dbReference type="Pfam" id="PF00378">
    <property type="entry name" value="ECH_1"/>
    <property type="match status" value="1"/>
</dbReference>
<dbReference type="PANTHER" id="PTHR42964">
    <property type="entry name" value="ENOYL-COA HYDRATASE"/>
    <property type="match status" value="1"/>
</dbReference>
<dbReference type="PANTHER" id="PTHR42964:SF1">
    <property type="entry name" value="POLYKETIDE BIOSYNTHESIS ENOYL-COA HYDRATASE PKSH-RELATED"/>
    <property type="match status" value="1"/>
</dbReference>
<evidence type="ECO:0000313" key="2">
    <source>
        <dbReference type="EMBL" id="SUZ92861.1"/>
    </source>
</evidence>